<accession>A0A9P6NQZ0</accession>
<reference evidence="1" key="1">
    <citation type="submission" date="2013-11" db="EMBL/GenBank/DDBJ databases">
        <title>Genome sequence of the fusiform rust pathogen reveals effectors for host alternation and coevolution with pine.</title>
        <authorList>
            <consortium name="DOE Joint Genome Institute"/>
            <person name="Smith K."/>
            <person name="Pendleton A."/>
            <person name="Kubisiak T."/>
            <person name="Anderson C."/>
            <person name="Salamov A."/>
            <person name="Aerts A."/>
            <person name="Riley R."/>
            <person name="Clum A."/>
            <person name="Lindquist E."/>
            <person name="Ence D."/>
            <person name="Campbell M."/>
            <person name="Kronenberg Z."/>
            <person name="Feau N."/>
            <person name="Dhillon B."/>
            <person name="Hamelin R."/>
            <person name="Burleigh J."/>
            <person name="Smith J."/>
            <person name="Yandell M."/>
            <person name="Nelson C."/>
            <person name="Grigoriev I."/>
            <person name="Davis J."/>
        </authorList>
    </citation>
    <scope>NUCLEOTIDE SEQUENCE</scope>
    <source>
        <strain evidence="1">G11</strain>
    </source>
</reference>
<dbReference type="AlphaFoldDB" id="A0A9P6NQZ0"/>
<comment type="caution">
    <text evidence="1">The sequence shown here is derived from an EMBL/GenBank/DDBJ whole genome shotgun (WGS) entry which is preliminary data.</text>
</comment>
<evidence type="ECO:0000313" key="1">
    <source>
        <dbReference type="EMBL" id="KAG0150404.1"/>
    </source>
</evidence>
<keyword evidence="2" id="KW-1185">Reference proteome</keyword>
<gene>
    <name evidence="1" type="ORF">CROQUDRAFT_87893</name>
</gene>
<sequence>MFHFLDALSAVASRFCEFSGRAYGLASSVLAIILYPASSKTQTPTQVVHPATCPQSDLQLVYRKMTQDPSGTSRHSDHLISASPHHLPFLDAIPSRGSRTLWDD</sequence>
<dbReference type="Proteomes" id="UP000886653">
    <property type="component" value="Unassembled WGS sequence"/>
</dbReference>
<evidence type="ECO:0000313" key="2">
    <source>
        <dbReference type="Proteomes" id="UP000886653"/>
    </source>
</evidence>
<dbReference type="EMBL" id="MU167219">
    <property type="protein sequence ID" value="KAG0150404.1"/>
    <property type="molecule type" value="Genomic_DNA"/>
</dbReference>
<protein>
    <submittedName>
        <fullName evidence="1">Uncharacterized protein</fullName>
    </submittedName>
</protein>
<proteinExistence type="predicted"/>
<name>A0A9P6NQZ0_9BASI</name>
<organism evidence="1 2">
    <name type="scientific">Cronartium quercuum f. sp. fusiforme G11</name>
    <dbReference type="NCBI Taxonomy" id="708437"/>
    <lineage>
        <taxon>Eukaryota</taxon>
        <taxon>Fungi</taxon>
        <taxon>Dikarya</taxon>
        <taxon>Basidiomycota</taxon>
        <taxon>Pucciniomycotina</taxon>
        <taxon>Pucciniomycetes</taxon>
        <taxon>Pucciniales</taxon>
        <taxon>Coleosporiaceae</taxon>
        <taxon>Cronartium</taxon>
    </lineage>
</organism>